<dbReference type="PANTHER" id="PTHR46401">
    <property type="entry name" value="GLYCOSYLTRANSFERASE WBBK-RELATED"/>
    <property type="match status" value="1"/>
</dbReference>
<evidence type="ECO:0000313" key="4">
    <source>
        <dbReference type="Proteomes" id="UP001304461"/>
    </source>
</evidence>
<organism evidence="3 4">
    <name type="scientific">Cyanobium gracile UHCC 0139</name>
    <dbReference type="NCBI Taxonomy" id="3110308"/>
    <lineage>
        <taxon>Bacteria</taxon>
        <taxon>Bacillati</taxon>
        <taxon>Cyanobacteriota</taxon>
        <taxon>Cyanophyceae</taxon>
        <taxon>Synechococcales</taxon>
        <taxon>Prochlorococcaceae</taxon>
        <taxon>Cyanobium</taxon>
    </lineage>
</organism>
<dbReference type="Proteomes" id="UP001304461">
    <property type="component" value="Unassembled WGS sequence"/>
</dbReference>
<accession>A0ABU5RR79</accession>
<feature type="domain" description="Glycosyl transferase family 1" evidence="2">
    <location>
        <begin position="76"/>
        <end position="194"/>
    </location>
</feature>
<sequence length="265" mass="28971">MVPERHPEHFFLPGLRSPHANKASWLSASDLIISISAASADDLVFFHPGLQTPVQVIHLATAMDRIPPEPVARLQGRRFWLMVGKRHAYKNGMTLMRALVMLHRGGRSGGGLPLLVFAGGGAWRPEEQRCIAAHGLEQAVLQLPASDSVLAWLYRRAEAVLVPSLAEGFSLPLIEALACDTPVVASDLEVHREVGRGFTTFLPTLNSGAWAEWLLSCAGSPEERPSQCLGPGEYGRLRRHFAMDRLVQEHLEAYVGAAQLPSAVR</sequence>
<dbReference type="InterPro" id="IPR001296">
    <property type="entry name" value="Glyco_trans_1"/>
</dbReference>
<gene>
    <name evidence="3" type="ORF">VB738_03210</name>
</gene>
<evidence type="ECO:0000256" key="1">
    <source>
        <dbReference type="ARBA" id="ARBA00022679"/>
    </source>
</evidence>
<reference evidence="3 4" key="1">
    <citation type="submission" date="2023-12" db="EMBL/GenBank/DDBJ databases">
        <title>Baltic Sea Cyanobacteria.</title>
        <authorList>
            <person name="Delbaje E."/>
            <person name="Fewer D.P."/>
            <person name="Shishido T.K."/>
        </authorList>
    </citation>
    <scope>NUCLEOTIDE SEQUENCE [LARGE SCALE GENOMIC DNA]</scope>
    <source>
        <strain evidence="3 4">UHCC 0139</strain>
    </source>
</reference>
<name>A0ABU5RR79_9CYAN</name>
<comment type="caution">
    <text evidence="3">The sequence shown here is derived from an EMBL/GenBank/DDBJ whole genome shotgun (WGS) entry which is preliminary data.</text>
</comment>
<dbReference type="SUPFAM" id="SSF53756">
    <property type="entry name" value="UDP-Glycosyltransferase/glycogen phosphorylase"/>
    <property type="match status" value="1"/>
</dbReference>
<dbReference type="EMBL" id="JAYGHX010000001">
    <property type="protein sequence ID" value="MEA5390263.1"/>
    <property type="molecule type" value="Genomic_DNA"/>
</dbReference>
<dbReference type="PANTHER" id="PTHR46401:SF2">
    <property type="entry name" value="GLYCOSYLTRANSFERASE WBBK-RELATED"/>
    <property type="match status" value="1"/>
</dbReference>
<keyword evidence="3" id="KW-0328">Glycosyltransferase</keyword>
<proteinExistence type="predicted"/>
<evidence type="ECO:0000259" key="2">
    <source>
        <dbReference type="Pfam" id="PF00534"/>
    </source>
</evidence>
<evidence type="ECO:0000313" key="3">
    <source>
        <dbReference type="EMBL" id="MEA5390263.1"/>
    </source>
</evidence>
<protein>
    <submittedName>
        <fullName evidence="3">Glycosyltransferase</fullName>
        <ecNumber evidence="3">2.4.-.-</ecNumber>
    </submittedName>
</protein>
<keyword evidence="1 3" id="KW-0808">Transferase</keyword>
<dbReference type="EC" id="2.4.-.-" evidence="3"/>
<dbReference type="Gene3D" id="3.40.50.2000">
    <property type="entry name" value="Glycogen Phosphorylase B"/>
    <property type="match status" value="1"/>
</dbReference>
<keyword evidence="4" id="KW-1185">Reference proteome</keyword>
<dbReference type="Pfam" id="PF00534">
    <property type="entry name" value="Glycos_transf_1"/>
    <property type="match status" value="1"/>
</dbReference>
<dbReference type="RefSeq" id="WP_323304351.1">
    <property type="nucleotide sequence ID" value="NZ_JAYGHX010000001.1"/>
</dbReference>
<dbReference type="GO" id="GO:0016757">
    <property type="term" value="F:glycosyltransferase activity"/>
    <property type="evidence" value="ECO:0007669"/>
    <property type="project" value="UniProtKB-KW"/>
</dbReference>